<feature type="domain" description="Class II aldolase/adducin N-terminal" evidence="3">
    <location>
        <begin position="11"/>
        <end position="191"/>
    </location>
</feature>
<organism evidence="4 5">
    <name type="scientific">[Clostridium] citroniae WAL-17108</name>
    <dbReference type="NCBI Taxonomy" id="742733"/>
    <lineage>
        <taxon>Bacteria</taxon>
        <taxon>Bacillati</taxon>
        <taxon>Bacillota</taxon>
        <taxon>Clostridia</taxon>
        <taxon>Lachnospirales</taxon>
        <taxon>Lachnospiraceae</taxon>
        <taxon>Enterocloster</taxon>
    </lineage>
</organism>
<dbReference type="PANTHER" id="PTHR22789">
    <property type="entry name" value="FUCULOSE PHOSPHATE ALDOLASE"/>
    <property type="match status" value="1"/>
</dbReference>
<evidence type="ECO:0000256" key="1">
    <source>
        <dbReference type="ARBA" id="ARBA00022723"/>
    </source>
</evidence>
<dbReference type="PANTHER" id="PTHR22789:SF0">
    <property type="entry name" value="3-OXO-TETRONATE 4-PHOSPHATE DECARBOXYLASE-RELATED"/>
    <property type="match status" value="1"/>
</dbReference>
<dbReference type="GO" id="GO:0019323">
    <property type="term" value="P:pentose catabolic process"/>
    <property type="evidence" value="ECO:0007669"/>
    <property type="project" value="TreeGrafter"/>
</dbReference>
<keyword evidence="2" id="KW-0456">Lyase</keyword>
<gene>
    <name evidence="4" type="ORF">HMPREF9469_04467</name>
</gene>
<dbReference type="GO" id="GO:0005829">
    <property type="term" value="C:cytosol"/>
    <property type="evidence" value="ECO:0007669"/>
    <property type="project" value="TreeGrafter"/>
</dbReference>
<dbReference type="Pfam" id="PF00596">
    <property type="entry name" value="Aldolase_II"/>
    <property type="match status" value="1"/>
</dbReference>
<protein>
    <recommendedName>
        <fullName evidence="3">Class II aldolase/adducin N-terminal domain-containing protein</fullName>
    </recommendedName>
</protein>
<dbReference type="InterPro" id="IPR036409">
    <property type="entry name" value="Aldolase_II/adducin_N_sf"/>
</dbReference>
<comment type="caution">
    <text evidence="4">The sequence shown here is derived from an EMBL/GenBank/DDBJ whole genome shotgun (WGS) entry which is preliminary data.</text>
</comment>
<keyword evidence="1" id="KW-0479">Metal-binding</keyword>
<accession>G5HPF5</accession>
<dbReference type="InterPro" id="IPR050197">
    <property type="entry name" value="Aldolase_class_II_sugar_metab"/>
</dbReference>
<dbReference type="SMART" id="SM01007">
    <property type="entry name" value="Aldolase_II"/>
    <property type="match status" value="1"/>
</dbReference>
<evidence type="ECO:0000313" key="5">
    <source>
        <dbReference type="Proteomes" id="UP000003763"/>
    </source>
</evidence>
<dbReference type="GO" id="GO:0016832">
    <property type="term" value="F:aldehyde-lyase activity"/>
    <property type="evidence" value="ECO:0007669"/>
    <property type="project" value="TreeGrafter"/>
</dbReference>
<dbReference type="AlphaFoldDB" id="G5HPF5"/>
<evidence type="ECO:0000259" key="3">
    <source>
        <dbReference type="SMART" id="SM01007"/>
    </source>
</evidence>
<dbReference type="HOGENOM" id="CLU_006033_3_4_9"/>
<dbReference type="GO" id="GO:0046872">
    <property type="term" value="F:metal ion binding"/>
    <property type="evidence" value="ECO:0007669"/>
    <property type="project" value="UniProtKB-KW"/>
</dbReference>
<evidence type="ECO:0000256" key="2">
    <source>
        <dbReference type="ARBA" id="ARBA00023239"/>
    </source>
</evidence>
<dbReference type="Proteomes" id="UP000003763">
    <property type="component" value="Unassembled WGS sequence"/>
</dbReference>
<dbReference type="InterPro" id="IPR001303">
    <property type="entry name" value="Aldolase_II/adducin_N"/>
</dbReference>
<dbReference type="EMBL" id="ADLJ01000036">
    <property type="protein sequence ID" value="EHE96676.1"/>
    <property type="molecule type" value="Genomic_DNA"/>
</dbReference>
<dbReference type="SUPFAM" id="SSF53639">
    <property type="entry name" value="AraD/HMP-PK domain-like"/>
    <property type="match status" value="1"/>
</dbReference>
<dbReference type="eggNOG" id="COG0235">
    <property type="taxonomic scope" value="Bacteria"/>
</dbReference>
<name>G5HPF5_9FIRM</name>
<sequence>MTKDIIRQCTDEIIMYSKLMYDRGLISASGGNISVRCGSDYFLITASGAAFRNLGRDDILLCRQDGSILEGGEDKVLSKEYRMHLNCYAARPMADCVLHLHPSCSIAFTAYDQELPLYTASAKLKLGCVPMIPYAEPGSKDLAEKARISILKNPSSKIFLMKAHGILILEQSVKAGFELAELTEDTAKIALLAGDRLIMRRRCLKGDGF</sequence>
<dbReference type="PATRIC" id="fig|742733.3.peg.4621"/>
<dbReference type="RefSeq" id="WP_007867144.1">
    <property type="nucleotide sequence ID" value="NZ_JH376427.1"/>
</dbReference>
<dbReference type="Gene3D" id="3.40.225.10">
    <property type="entry name" value="Class II aldolase/adducin N-terminal domain"/>
    <property type="match status" value="1"/>
</dbReference>
<evidence type="ECO:0000313" key="4">
    <source>
        <dbReference type="EMBL" id="EHE96676.1"/>
    </source>
</evidence>
<reference evidence="4 5" key="1">
    <citation type="submission" date="2011-08" db="EMBL/GenBank/DDBJ databases">
        <title>The Genome Sequence of Clostridium citroniae WAL-17108.</title>
        <authorList>
            <consortium name="The Broad Institute Genome Sequencing Platform"/>
            <person name="Earl A."/>
            <person name="Ward D."/>
            <person name="Feldgarden M."/>
            <person name="Gevers D."/>
            <person name="Finegold S.M."/>
            <person name="Summanen P.H."/>
            <person name="Molitoris D.R."/>
            <person name="Vaisanen M.L."/>
            <person name="Daigneault M."/>
            <person name="Allen-Vercoe E."/>
            <person name="Young S.K."/>
            <person name="Zeng Q."/>
            <person name="Gargeya S."/>
            <person name="Fitzgerald M."/>
            <person name="Haas B."/>
            <person name="Abouelleil A."/>
            <person name="Alvarado L."/>
            <person name="Arachchi H.M."/>
            <person name="Berlin A."/>
            <person name="Brown A."/>
            <person name="Chapman S.B."/>
            <person name="Chen Z."/>
            <person name="Dunbar C."/>
            <person name="Freedman E."/>
            <person name="Gearin G."/>
            <person name="Gellesch M."/>
            <person name="Goldberg J."/>
            <person name="Griggs A."/>
            <person name="Gujja S."/>
            <person name="Heiman D."/>
            <person name="Howarth C."/>
            <person name="Larson L."/>
            <person name="Lui A."/>
            <person name="MacDonald P.J.P."/>
            <person name="Montmayeur A."/>
            <person name="Murphy C."/>
            <person name="Neiman D."/>
            <person name="Pearson M."/>
            <person name="Priest M."/>
            <person name="Roberts A."/>
            <person name="Saif S."/>
            <person name="Shea T."/>
            <person name="Shenoy N."/>
            <person name="Sisk P."/>
            <person name="Stolte C."/>
            <person name="Sykes S."/>
            <person name="Wortman J."/>
            <person name="Nusbaum C."/>
            <person name="Birren B."/>
        </authorList>
    </citation>
    <scope>NUCLEOTIDE SEQUENCE [LARGE SCALE GENOMIC DNA]</scope>
    <source>
        <strain evidence="4 5">WAL-17108</strain>
    </source>
</reference>
<proteinExistence type="predicted"/>